<accession>A0A6G1CSK6</accession>
<dbReference type="AlphaFoldDB" id="A0A6G1CSK6"/>
<organism evidence="2 3">
    <name type="scientific">Oryza meyeriana var. granulata</name>
    <dbReference type="NCBI Taxonomy" id="110450"/>
    <lineage>
        <taxon>Eukaryota</taxon>
        <taxon>Viridiplantae</taxon>
        <taxon>Streptophyta</taxon>
        <taxon>Embryophyta</taxon>
        <taxon>Tracheophyta</taxon>
        <taxon>Spermatophyta</taxon>
        <taxon>Magnoliopsida</taxon>
        <taxon>Liliopsida</taxon>
        <taxon>Poales</taxon>
        <taxon>Poaceae</taxon>
        <taxon>BOP clade</taxon>
        <taxon>Oryzoideae</taxon>
        <taxon>Oryzeae</taxon>
        <taxon>Oryzinae</taxon>
        <taxon>Oryza</taxon>
        <taxon>Oryza meyeriana</taxon>
    </lineage>
</organism>
<dbReference type="EMBL" id="SPHZ02000008">
    <property type="protein sequence ID" value="KAF0903166.1"/>
    <property type="molecule type" value="Genomic_DNA"/>
</dbReference>
<evidence type="ECO:0000313" key="3">
    <source>
        <dbReference type="Proteomes" id="UP000479710"/>
    </source>
</evidence>
<evidence type="ECO:0000256" key="1">
    <source>
        <dbReference type="SAM" id="MobiDB-lite"/>
    </source>
</evidence>
<proteinExistence type="predicted"/>
<evidence type="ECO:0000313" key="2">
    <source>
        <dbReference type="EMBL" id="KAF0903166.1"/>
    </source>
</evidence>
<protein>
    <submittedName>
        <fullName evidence="2">Uncharacterized protein</fullName>
    </submittedName>
</protein>
<name>A0A6G1CSK6_9ORYZ</name>
<feature type="compositionally biased region" description="Basic and acidic residues" evidence="1">
    <location>
        <begin position="1"/>
        <end position="21"/>
    </location>
</feature>
<gene>
    <name evidence="2" type="ORF">E2562_025749</name>
</gene>
<comment type="caution">
    <text evidence="2">The sequence shown here is derived from an EMBL/GenBank/DDBJ whole genome shotgun (WGS) entry which is preliminary data.</text>
</comment>
<keyword evidence="3" id="KW-1185">Reference proteome</keyword>
<feature type="compositionally biased region" description="Polar residues" evidence="1">
    <location>
        <begin position="22"/>
        <end position="33"/>
    </location>
</feature>
<reference evidence="2 3" key="1">
    <citation type="submission" date="2019-11" db="EMBL/GenBank/DDBJ databases">
        <title>Whole genome sequence of Oryza granulata.</title>
        <authorList>
            <person name="Li W."/>
        </authorList>
    </citation>
    <scope>NUCLEOTIDE SEQUENCE [LARGE SCALE GENOMIC DNA]</scope>
    <source>
        <strain evidence="3">cv. Menghai</strain>
        <tissue evidence="2">Leaf</tissue>
    </source>
</reference>
<dbReference type="Proteomes" id="UP000479710">
    <property type="component" value="Unassembled WGS sequence"/>
</dbReference>
<sequence length="108" mass="11536">MECDALGRRIQEPESFTKHPPSESTASLLLPTTQPSSAPLPAVDALIAWDVGSFGSGVGPDEAWVRPSCCGTYAARRLKDLVDAALHAVSFRSRALPRCLSFPAREIG</sequence>
<feature type="region of interest" description="Disordered" evidence="1">
    <location>
        <begin position="1"/>
        <end position="33"/>
    </location>
</feature>